<protein>
    <submittedName>
        <fullName evidence="2">Uncharacterized protein</fullName>
    </submittedName>
</protein>
<accession>A0A6B0T0W5</accession>
<comment type="caution">
    <text evidence="2">The sequence shown here is derived from an EMBL/GenBank/DDBJ whole genome shotgun (WGS) entry which is preliminary data.</text>
</comment>
<feature type="transmembrane region" description="Helical" evidence="1">
    <location>
        <begin position="27"/>
        <end position="47"/>
    </location>
</feature>
<reference evidence="2 3" key="1">
    <citation type="submission" date="2019-12" db="EMBL/GenBank/DDBJ databases">
        <title>Isolation and characterization of three novel carbon monoxide-oxidizing members of Halobacteria from salione crusts and soils.</title>
        <authorList>
            <person name="Myers M.R."/>
            <person name="King G.M."/>
        </authorList>
    </citation>
    <scope>NUCLEOTIDE SEQUENCE [LARGE SCALE GENOMIC DNA]</scope>
    <source>
        <strain evidence="2 3">WSH3</strain>
    </source>
</reference>
<feature type="transmembrane region" description="Helical" evidence="1">
    <location>
        <begin position="206"/>
        <end position="227"/>
    </location>
</feature>
<keyword evidence="3" id="KW-1185">Reference proteome</keyword>
<feature type="transmembrane region" description="Helical" evidence="1">
    <location>
        <begin position="183"/>
        <end position="200"/>
    </location>
</feature>
<evidence type="ECO:0000256" key="1">
    <source>
        <dbReference type="SAM" id="Phobius"/>
    </source>
</evidence>
<name>A0A6B0T0W5_9EURY</name>
<sequence>MSSPYSDSWVYEGIVGALPGIVVNPRVALLLQFVLFEAAVLVLAVVYDLPEAAIAGTVAVVVATIGSAELIRLGDQVRDVPVPEAYRRLLFGSNIEVVLSVLAYIALITHLFVFDPGQAETPLLDALLGPDPPVLAVYLMLLILWDVCYRIGAGWWASVAALWRTVRYDFDAETRRTLRRIDGETALFGLAQAAFLPFLVGQPVLFVVVAGHIGAVVVVTGASIVLLSR</sequence>
<evidence type="ECO:0000313" key="3">
    <source>
        <dbReference type="Proteomes" id="UP000466535"/>
    </source>
</evidence>
<keyword evidence="1" id="KW-1133">Transmembrane helix</keyword>
<dbReference type="RefSeq" id="WP_159762931.1">
    <property type="nucleotide sequence ID" value="NZ_WUUT01000001.1"/>
</dbReference>
<organism evidence="2 3">
    <name type="scientific">Halovenus carboxidivorans</name>
    <dbReference type="NCBI Taxonomy" id="2692199"/>
    <lineage>
        <taxon>Archaea</taxon>
        <taxon>Methanobacteriati</taxon>
        <taxon>Methanobacteriota</taxon>
        <taxon>Stenosarchaea group</taxon>
        <taxon>Halobacteria</taxon>
        <taxon>Halobacteriales</taxon>
        <taxon>Haloarculaceae</taxon>
        <taxon>Halovenus</taxon>
    </lineage>
</organism>
<keyword evidence="1" id="KW-0472">Membrane</keyword>
<feature type="transmembrane region" description="Helical" evidence="1">
    <location>
        <begin position="95"/>
        <end position="114"/>
    </location>
</feature>
<dbReference type="EMBL" id="WUUT01000001">
    <property type="protein sequence ID" value="MXR50837.1"/>
    <property type="molecule type" value="Genomic_DNA"/>
</dbReference>
<dbReference type="AlphaFoldDB" id="A0A6B0T0W5"/>
<gene>
    <name evidence="2" type="ORF">GRX03_04350</name>
</gene>
<feature type="transmembrane region" description="Helical" evidence="1">
    <location>
        <begin position="134"/>
        <end position="163"/>
    </location>
</feature>
<dbReference type="InterPro" id="IPR055952">
    <property type="entry name" value="DUF7530"/>
</dbReference>
<feature type="transmembrane region" description="Helical" evidence="1">
    <location>
        <begin position="53"/>
        <end position="74"/>
    </location>
</feature>
<keyword evidence="1" id="KW-0812">Transmembrane</keyword>
<dbReference type="OrthoDB" id="163266at2157"/>
<evidence type="ECO:0000313" key="2">
    <source>
        <dbReference type="EMBL" id="MXR50837.1"/>
    </source>
</evidence>
<dbReference type="Proteomes" id="UP000466535">
    <property type="component" value="Unassembled WGS sequence"/>
</dbReference>
<dbReference type="Pfam" id="PF24374">
    <property type="entry name" value="DUF7530"/>
    <property type="match status" value="1"/>
</dbReference>
<proteinExistence type="predicted"/>